<dbReference type="InParanoid" id="A0A0C3H578"/>
<protein>
    <submittedName>
        <fullName evidence="1">Glycosyltransferase family 20 protein</fullName>
    </submittedName>
</protein>
<gene>
    <name evidence="1" type="ORF">OIDMADRAFT_143038</name>
</gene>
<dbReference type="OrthoDB" id="755951at2759"/>
<dbReference type="InterPro" id="IPR001830">
    <property type="entry name" value="Glyco_trans_20"/>
</dbReference>
<keyword evidence="2" id="KW-1185">Reference proteome</keyword>
<keyword evidence="1" id="KW-0808">Transferase</keyword>
<proteinExistence type="predicted"/>
<dbReference type="SUPFAM" id="SSF53756">
    <property type="entry name" value="UDP-Glycosyltransferase/glycogen phosphorylase"/>
    <property type="match status" value="1"/>
</dbReference>
<evidence type="ECO:0000313" key="1">
    <source>
        <dbReference type="EMBL" id="KIN03341.1"/>
    </source>
</evidence>
<dbReference type="GO" id="GO:0005829">
    <property type="term" value="C:cytosol"/>
    <property type="evidence" value="ECO:0007669"/>
    <property type="project" value="TreeGrafter"/>
</dbReference>
<dbReference type="PANTHER" id="PTHR10788">
    <property type="entry name" value="TREHALOSE-6-PHOSPHATE SYNTHASE"/>
    <property type="match status" value="1"/>
</dbReference>
<dbReference type="STRING" id="913774.A0A0C3H578"/>
<dbReference type="GO" id="GO:0005992">
    <property type="term" value="P:trehalose biosynthetic process"/>
    <property type="evidence" value="ECO:0007669"/>
    <property type="project" value="InterPro"/>
</dbReference>
<dbReference type="PANTHER" id="PTHR10788:SF75">
    <property type="entry name" value="SYNTHASE SUBUNIT OF TREHALOSE-6-PHOSPHATE SYNTHASE_PHOSPHATASE COMPLEX (EUROFUNG)"/>
    <property type="match status" value="1"/>
</dbReference>
<dbReference type="HOGENOM" id="CLU_002351_7_2_1"/>
<reference evidence="2" key="2">
    <citation type="submission" date="2015-01" db="EMBL/GenBank/DDBJ databases">
        <title>Evolutionary Origins and Diversification of the Mycorrhizal Mutualists.</title>
        <authorList>
            <consortium name="DOE Joint Genome Institute"/>
            <consortium name="Mycorrhizal Genomics Consortium"/>
            <person name="Kohler A."/>
            <person name="Kuo A."/>
            <person name="Nagy L.G."/>
            <person name="Floudas D."/>
            <person name="Copeland A."/>
            <person name="Barry K.W."/>
            <person name="Cichocki N."/>
            <person name="Veneault-Fourrey C."/>
            <person name="LaButti K."/>
            <person name="Lindquist E.A."/>
            <person name="Lipzen A."/>
            <person name="Lundell T."/>
            <person name="Morin E."/>
            <person name="Murat C."/>
            <person name="Riley R."/>
            <person name="Ohm R."/>
            <person name="Sun H."/>
            <person name="Tunlid A."/>
            <person name="Henrissat B."/>
            <person name="Grigoriev I.V."/>
            <person name="Hibbett D.S."/>
            <person name="Martin F."/>
        </authorList>
    </citation>
    <scope>NUCLEOTIDE SEQUENCE [LARGE SCALE GENOMIC DNA]</scope>
    <source>
        <strain evidence="2">Zn</strain>
    </source>
</reference>
<dbReference type="Pfam" id="PF00982">
    <property type="entry name" value="Glyco_transf_20"/>
    <property type="match status" value="1"/>
</dbReference>
<accession>A0A0C3H578</accession>
<dbReference type="EMBL" id="KN832873">
    <property type="protein sequence ID" value="KIN03341.1"/>
    <property type="molecule type" value="Genomic_DNA"/>
</dbReference>
<dbReference type="Gene3D" id="3.40.50.2000">
    <property type="entry name" value="Glycogen Phosphorylase B"/>
    <property type="match status" value="2"/>
</dbReference>
<dbReference type="Proteomes" id="UP000054321">
    <property type="component" value="Unassembled WGS sequence"/>
</dbReference>
<sequence length="468" mass="52832">MASQRPPPKIFVVSNRLPITVKRTDSGRYDICPSSGGLICALDGLVGITGFSWYGWPGIEVPEGDKEEVQRELQKSNAVPIFLEGDIADKYYNGFSNKILWPLLHYQMHEIKICSADWDAYQSVNRAFATALVPVLEEGDVVWIQDYHLFLLPSYLRQLLELAKKKVKLGFFLHTVFPSSDFFRILPMRRDILEGLLACDVVGFHNCDYTTHFLESCEKILGLERRNSQIVFQNRTVTALTNPIGIETEKFSRLLDEPTVQDRCKDLKEGYKGMQLMISVDRLDYIKGIPLRIAAIDKLLTKHPELVGKCALMQVIIPSREEVPGYQELHTSIDASVSAVNAKYEYTPIQSLFSSVSQAELTSLYATADVCIVSSTRDGFNVVSLEYIACQKARHGVLLLSEFAGAAGILTESVKFNPWDTDGFAEAIFRSLTMSEDEKESRWERLNQKIEDNSSKKWGQTFLEALSQ</sequence>
<reference evidence="1 2" key="1">
    <citation type="submission" date="2014-04" db="EMBL/GenBank/DDBJ databases">
        <authorList>
            <consortium name="DOE Joint Genome Institute"/>
            <person name="Kuo A."/>
            <person name="Martino E."/>
            <person name="Perotto S."/>
            <person name="Kohler A."/>
            <person name="Nagy L.G."/>
            <person name="Floudas D."/>
            <person name="Copeland A."/>
            <person name="Barry K.W."/>
            <person name="Cichocki N."/>
            <person name="Veneault-Fourrey C."/>
            <person name="LaButti K."/>
            <person name="Lindquist E.A."/>
            <person name="Lipzen A."/>
            <person name="Lundell T."/>
            <person name="Morin E."/>
            <person name="Murat C."/>
            <person name="Sun H."/>
            <person name="Tunlid A."/>
            <person name="Henrissat B."/>
            <person name="Grigoriev I.V."/>
            <person name="Hibbett D.S."/>
            <person name="Martin F."/>
            <person name="Nordberg H.P."/>
            <person name="Cantor M.N."/>
            <person name="Hua S.X."/>
        </authorList>
    </citation>
    <scope>NUCLEOTIDE SEQUENCE [LARGE SCALE GENOMIC DNA]</scope>
    <source>
        <strain evidence="1 2">Zn</strain>
    </source>
</reference>
<evidence type="ECO:0000313" key="2">
    <source>
        <dbReference type="Proteomes" id="UP000054321"/>
    </source>
</evidence>
<dbReference type="GO" id="GO:0005946">
    <property type="term" value="C:alpha,alpha-trehalose-phosphate synthase complex (UDP-forming)"/>
    <property type="evidence" value="ECO:0007669"/>
    <property type="project" value="TreeGrafter"/>
</dbReference>
<organism evidence="1 2">
    <name type="scientific">Oidiodendron maius (strain Zn)</name>
    <dbReference type="NCBI Taxonomy" id="913774"/>
    <lineage>
        <taxon>Eukaryota</taxon>
        <taxon>Fungi</taxon>
        <taxon>Dikarya</taxon>
        <taxon>Ascomycota</taxon>
        <taxon>Pezizomycotina</taxon>
        <taxon>Leotiomycetes</taxon>
        <taxon>Leotiomycetes incertae sedis</taxon>
        <taxon>Myxotrichaceae</taxon>
        <taxon>Oidiodendron</taxon>
    </lineage>
</organism>
<dbReference type="AlphaFoldDB" id="A0A0C3H578"/>
<dbReference type="CDD" id="cd03788">
    <property type="entry name" value="GT20_TPS"/>
    <property type="match status" value="1"/>
</dbReference>
<dbReference type="GO" id="GO:0034605">
    <property type="term" value="P:cellular response to heat"/>
    <property type="evidence" value="ECO:0007669"/>
    <property type="project" value="TreeGrafter"/>
</dbReference>
<name>A0A0C3H578_OIDMZ</name>
<dbReference type="GO" id="GO:0004805">
    <property type="term" value="F:trehalose-phosphatase activity"/>
    <property type="evidence" value="ECO:0007669"/>
    <property type="project" value="TreeGrafter"/>
</dbReference>
<dbReference type="GO" id="GO:0003825">
    <property type="term" value="F:alpha,alpha-trehalose-phosphate synthase (UDP-forming) activity"/>
    <property type="evidence" value="ECO:0007669"/>
    <property type="project" value="TreeGrafter"/>
</dbReference>